<organism evidence="1">
    <name type="scientific">Lepeophtheirus salmonis</name>
    <name type="common">Salmon louse</name>
    <name type="synonym">Caligus salmonis</name>
    <dbReference type="NCBI Taxonomy" id="72036"/>
    <lineage>
        <taxon>Eukaryota</taxon>
        <taxon>Metazoa</taxon>
        <taxon>Ecdysozoa</taxon>
        <taxon>Arthropoda</taxon>
        <taxon>Crustacea</taxon>
        <taxon>Multicrustacea</taxon>
        <taxon>Hexanauplia</taxon>
        <taxon>Copepoda</taxon>
        <taxon>Siphonostomatoida</taxon>
        <taxon>Caligidae</taxon>
        <taxon>Lepeophtheirus</taxon>
    </lineage>
</organism>
<accession>A0A0K2V155</accession>
<evidence type="ECO:0000313" key="1">
    <source>
        <dbReference type="EMBL" id="CDW44224.1"/>
    </source>
</evidence>
<proteinExistence type="predicted"/>
<name>A0A0K2V155_LEPSM</name>
<dbReference type="EMBL" id="HACA01026863">
    <property type="protein sequence ID" value="CDW44224.1"/>
    <property type="molecule type" value="Transcribed_RNA"/>
</dbReference>
<dbReference type="AlphaFoldDB" id="A0A0K2V155"/>
<protein>
    <submittedName>
        <fullName evidence="1">Uncharacterized protein</fullName>
    </submittedName>
</protein>
<sequence>MIEEVLDISGMPASKASTINSNTSLVSLSSFFFVLKTPEYGSIEKAEGSSPA</sequence>
<reference evidence="1" key="1">
    <citation type="submission" date="2014-05" db="EMBL/GenBank/DDBJ databases">
        <authorList>
            <person name="Chronopoulou M."/>
        </authorList>
    </citation>
    <scope>NUCLEOTIDE SEQUENCE</scope>
    <source>
        <tissue evidence="1">Whole organism</tissue>
    </source>
</reference>